<evidence type="ECO:0000313" key="1">
    <source>
        <dbReference type="EMBL" id="KAJ7568805.1"/>
    </source>
</evidence>
<name>A0ACC2ER05_DIPCM</name>
<comment type="caution">
    <text evidence="1">The sequence shown here is derived from an EMBL/GenBank/DDBJ whole genome shotgun (WGS) entry which is preliminary data.</text>
</comment>
<sequence length="304" mass="33221">MENHYVLDVDRLCDCPSAVDSSRDIQSSLVEEQGIPTSTAHIVSFDLGDDLQKEALCENEHCDNEICENELKSSEIGIRGVKSGKANLPAGLPECRICQDEDEEENLESPCACSGSLKYAHRKCVQRWCNEKGNTICEICNQPYQNGYAAPPRPDATNEPSVAWGLPDIHQLNLRDQQILSMAAAERHMLEAEYNNFSATNASGTTCCRSAALILMALLLLRHALSMAAVGSDEDAATFFTLFLLRAAGFLLPCYIMARALDILQRRRQRQEAALAAAEVALILRAAQARGVHFSVAPGPVTAL</sequence>
<evidence type="ECO:0000313" key="2">
    <source>
        <dbReference type="Proteomes" id="UP001162992"/>
    </source>
</evidence>
<protein>
    <submittedName>
        <fullName evidence="1">Uncharacterized protein</fullName>
    </submittedName>
</protein>
<proteinExistence type="predicted"/>
<dbReference type="Proteomes" id="UP001162992">
    <property type="component" value="Chromosome 1"/>
</dbReference>
<organism evidence="1 2">
    <name type="scientific">Diphasiastrum complanatum</name>
    <name type="common">Issler's clubmoss</name>
    <name type="synonym">Lycopodium complanatum</name>
    <dbReference type="NCBI Taxonomy" id="34168"/>
    <lineage>
        <taxon>Eukaryota</taxon>
        <taxon>Viridiplantae</taxon>
        <taxon>Streptophyta</taxon>
        <taxon>Embryophyta</taxon>
        <taxon>Tracheophyta</taxon>
        <taxon>Lycopodiopsida</taxon>
        <taxon>Lycopodiales</taxon>
        <taxon>Lycopodiaceae</taxon>
        <taxon>Lycopodioideae</taxon>
        <taxon>Diphasiastrum</taxon>
    </lineage>
</organism>
<keyword evidence="2" id="KW-1185">Reference proteome</keyword>
<gene>
    <name evidence="1" type="ORF">O6H91_01G049300</name>
</gene>
<reference evidence="2" key="1">
    <citation type="journal article" date="2024" name="Proc. Natl. Acad. Sci. U.S.A.">
        <title>Extraordinary preservation of gene collinearity over three hundred million years revealed in homosporous lycophytes.</title>
        <authorList>
            <person name="Li C."/>
            <person name="Wickell D."/>
            <person name="Kuo L.Y."/>
            <person name="Chen X."/>
            <person name="Nie B."/>
            <person name="Liao X."/>
            <person name="Peng D."/>
            <person name="Ji J."/>
            <person name="Jenkins J."/>
            <person name="Williams M."/>
            <person name="Shu S."/>
            <person name="Plott C."/>
            <person name="Barry K."/>
            <person name="Rajasekar S."/>
            <person name="Grimwood J."/>
            <person name="Han X."/>
            <person name="Sun S."/>
            <person name="Hou Z."/>
            <person name="He W."/>
            <person name="Dai G."/>
            <person name="Sun C."/>
            <person name="Schmutz J."/>
            <person name="Leebens-Mack J.H."/>
            <person name="Li F.W."/>
            <person name="Wang L."/>
        </authorList>
    </citation>
    <scope>NUCLEOTIDE SEQUENCE [LARGE SCALE GENOMIC DNA]</scope>
    <source>
        <strain evidence="2">cv. PW_Plant_1</strain>
    </source>
</reference>
<accession>A0ACC2ER05</accession>
<dbReference type="EMBL" id="CM055092">
    <property type="protein sequence ID" value="KAJ7568805.1"/>
    <property type="molecule type" value="Genomic_DNA"/>
</dbReference>